<dbReference type="HAMAP" id="MF_00495">
    <property type="entry name" value="GPH_hydrolase_bact"/>
    <property type="match status" value="1"/>
</dbReference>
<evidence type="ECO:0000256" key="4">
    <source>
        <dbReference type="ARBA" id="ARBA00006171"/>
    </source>
</evidence>
<keyword evidence="8 13" id="KW-0479">Metal-binding</keyword>
<evidence type="ECO:0000256" key="12">
    <source>
        <dbReference type="ARBA" id="ARBA00059247"/>
    </source>
</evidence>
<evidence type="ECO:0000256" key="3">
    <source>
        <dbReference type="ARBA" id="ARBA00004818"/>
    </source>
</evidence>
<evidence type="ECO:0000256" key="8">
    <source>
        <dbReference type="ARBA" id="ARBA00022723"/>
    </source>
</evidence>
<dbReference type="InterPro" id="IPR037512">
    <property type="entry name" value="PGPase_prok"/>
</dbReference>
<dbReference type="InterPro" id="IPR023214">
    <property type="entry name" value="HAD_sf"/>
</dbReference>
<evidence type="ECO:0000256" key="10">
    <source>
        <dbReference type="ARBA" id="ARBA00022842"/>
    </source>
</evidence>
<evidence type="ECO:0000256" key="1">
    <source>
        <dbReference type="ARBA" id="ARBA00000830"/>
    </source>
</evidence>
<dbReference type="SFLD" id="SFLDG01129">
    <property type="entry name" value="C1.5:_HAD__Beta-PGM__Phosphata"/>
    <property type="match status" value="1"/>
</dbReference>
<comment type="similarity">
    <text evidence="4 13">Belongs to the HAD-like hydrolase superfamily. CbbY/CbbZ/Gph/YieH family.</text>
</comment>
<dbReference type="RefSeq" id="WP_114402693.1">
    <property type="nucleotide sequence ID" value="NZ_QPGB01000002.1"/>
</dbReference>
<comment type="catalytic activity">
    <reaction evidence="1 13">
        <text>2-phosphoglycolate + H2O = glycolate + phosphate</text>
        <dbReference type="Rhea" id="RHEA:14369"/>
        <dbReference type="ChEBI" id="CHEBI:15377"/>
        <dbReference type="ChEBI" id="CHEBI:29805"/>
        <dbReference type="ChEBI" id="CHEBI:43474"/>
        <dbReference type="ChEBI" id="CHEBI:58033"/>
        <dbReference type="EC" id="3.1.3.18"/>
    </reaction>
</comment>
<dbReference type="GO" id="GO:0019253">
    <property type="term" value="P:reductive pentose-phosphate cycle"/>
    <property type="evidence" value="ECO:0007669"/>
    <property type="project" value="UniProtKB-KW"/>
</dbReference>
<comment type="subunit">
    <text evidence="5">Homotrimer.</text>
</comment>
<dbReference type="GO" id="GO:0008967">
    <property type="term" value="F:phosphoglycolate phosphatase activity"/>
    <property type="evidence" value="ECO:0007669"/>
    <property type="project" value="UniProtKB-UniRule"/>
</dbReference>
<dbReference type="NCBIfam" id="TIGR01449">
    <property type="entry name" value="PGP_bact"/>
    <property type="match status" value="1"/>
</dbReference>
<dbReference type="NCBIfam" id="TIGR01549">
    <property type="entry name" value="HAD-SF-IA-v1"/>
    <property type="match status" value="1"/>
</dbReference>
<dbReference type="Gene3D" id="1.10.150.240">
    <property type="entry name" value="Putative phosphatase, domain 2"/>
    <property type="match status" value="1"/>
</dbReference>
<evidence type="ECO:0000256" key="6">
    <source>
        <dbReference type="ARBA" id="ARBA00013078"/>
    </source>
</evidence>
<keyword evidence="11 13" id="KW-0119">Carbohydrate metabolism</keyword>
<dbReference type="PRINTS" id="PR00413">
    <property type="entry name" value="HADHALOGNASE"/>
</dbReference>
<comment type="caution">
    <text evidence="14">The sequence shown here is derived from an EMBL/GenBank/DDBJ whole genome shotgun (WGS) entry which is preliminary data.</text>
</comment>
<organism evidence="14 15">
    <name type="scientific">Parvibium lacunae</name>
    <dbReference type="NCBI Taxonomy" id="1888893"/>
    <lineage>
        <taxon>Bacteria</taxon>
        <taxon>Pseudomonadati</taxon>
        <taxon>Pseudomonadota</taxon>
        <taxon>Betaproteobacteria</taxon>
        <taxon>Burkholderiales</taxon>
        <taxon>Alcaligenaceae</taxon>
        <taxon>Parvibium</taxon>
    </lineage>
</organism>
<dbReference type="CDD" id="cd16417">
    <property type="entry name" value="HAD_PGPase"/>
    <property type="match status" value="1"/>
</dbReference>
<feature type="binding site" evidence="13">
    <location>
        <position position="37"/>
    </location>
    <ligand>
        <name>Mg(2+)</name>
        <dbReference type="ChEBI" id="CHEBI:18420"/>
    </ligand>
</feature>
<evidence type="ECO:0000313" key="14">
    <source>
        <dbReference type="EMBL" id="RCS58608.1"/>
    </source>
</evidence>
<feature type="active site" description="Nucleophile" evidence="13">
    <location>
        <position position="35"/>
    </location>
</feature>
<accession>A0A368L4U4</accession>
<evidence type="ECO:0000256" key="2">
    <source>
        <dbReference type="ARBA" id="ARBA00001946"/>
    </source>
</evidence>
<keyword evidence="9 13" id="KW-0378">Hydrolase</keyword>
<keyword evidence="15" id="KW-1185">Reference proteome</keyword>
<dbReference type="NCBIfam" id="TIGR01509">
    <property type="entry name" value="HAD-SF-IA-v3"/>
    <property type="match status" value="1"/>
</dbReference>
<dbReference type="GO" id="GO:0046872">
    <property type="term" value="F:metal ion binding"/>
    <property type="evidence" value="ECO:0007669"/>
    <property type="project" value="UniProtKB-KW"/>
</dbReference>
<feature type="binding site" evidence="13">
    <location>
        <position position="198"/>
    </location>
    <ligand>
        <name>Mg(2+)</name>
        <dbReference type="ChEBI" id="CHEBI:18420"/>
    </ligand>
</feature>
<evidence type="ECO:0000256" key="5">
    <source>
        <dbReference type="ARBA" id="ARBA00011233"/>
    </source>
</evidence>
<comment type="cofactor">
    <cofactor evidence="2 13">
        <name>Mg(2+)</name>
        <dbReference type="ChEBI" id="CHEBI:18420"/>
    </cofactor>
</comment>
<dbReference type="GO" id="GO:0005829">
    <property type="term" value="C:cytosol"/>
    <property type="evidence" value="ECO:0007669"/>
    <property type="project" value="TreeGrafter"/>
</dbReference>
<protein>
    <recommendedName>
        <fullName evidence="6 13">Phosphoglycolate phosphatase</fullName>
        <shortName evidence="13">PGP</shortName>
        <shortName evidence="13">PGPase</shortName>
        <ecNumber evidence="6 13">3.1.3.18</ecNumber>
    </recommendedName>
</protein>
<dbReference type="OrthoDB" id="9807630at2"/>
<name>A0A368L4U4_9BURK</name>
<gene>
    <name evidence="14" type="ORF">DU000_07330</name>
</gene>
<dbReference type="SUPFAM" id="SSF56784">
    <property type="entry name" value="HAD-like"/>
    <property type="match status" value="1"/>
</dbReference>
<keyword evidence="7" id="KW-0113">Calvin cycle</keyword>
<dbReference type="Proteomes" id="UP000252357">
    <property type="component" value="Unassembled WGS sequence"/>
</dbReference>
<dbReference type="InterPro" id="IPR006439">
    <property type="entry name" value="HAD-SF_hydro_IA"/>
</dbReference>
<dbReference type="InterPro" id="IPR023198">
    <property type="entry name" value="PGP-like_dom2"/>
</dbReference>
<evidence type="ECO:0000256" key="9">
    <source>
        <dbReference type="ARBA" id="ARBA00022801"/>
    </source>
</evidence>
<dbReference type="SFLD" id="SFLDG01135">
    <property type="entry name" value="C1.5.6:_HAD__Beta-PGM__Phospha"/>
    <property type="match status" value="1"/>
</dbReference>
<dbReference type="AlphaFoldDB" id="A0A368L4U4"/>
<dbReference type="InterPro" id="IPR050155">
    <property type="entry name" value="HAD-like_hydrolase_sf"/>
</dbReference>
<dbReference type="EC" id="3.1.3.18" evidence="6 13"/>
<feature type="binding site" evidence="13">
    <location>
        <position position="35"/>
    </location>
    <ligand>
        <name>Mg(2+)</name>
        <dbReference type="ChEBI" id="CHEBI:18420"/>
    </ligand>
</feature>
<dbReference type="InterPro" id="IPR036412">
    <property type="entry name" value="HAD-like_sf"/>
</dbReference>
<comment type="function">
    <text evidence="12 13">Specifically catalyzes the dephosphorylation of 2-phosphoglycolate. Is involved in the dissimilation of the intracellular 2-phosphoglycolate formed during the DNA repair of 3'-phosphoglycolate ends, a major class of DNA lesions induced by oxidative stress.</text>
</comment>
<evidence type="ECO:0000313" key="15">
    <source>
        <dbReference type="Proteomes" id="UP000252357"/>
    </source>
</evidence>
<evidence type="ECO:0000256" key="13">
    <source>
        <dbReference type="HAMAP-Rule" id="MF_00495"/>
    </source>
</evidence>
<sequence>MLHHLKNAIQRALGQTQGLSLRLPTPLYAQAVLLDLDGTLVDSAPDLVAAANSVRIELGLPTLPFDTVVNYVGKGAESLLHRTLTGDLAGRAEPALLARGMAIFARVYSEINGDQTTVYPGVRAGLDALLAEGLKLALVTNKPAQFTEPLLLKKSLLNYFDVIVTGNSCAHKKPHPEPLLFACQELGVAPTAAIAIGDSLNDAQAARAANMRVLAVPYGYNEGQDTRQLDVDGIVPNLLQAAQVIRLGG</sequence>
<dbReference type="Gene3D" id="3.40.50.1000">
    <property type="entry name" value="HAD superfamily/HAD-like"/>
    <property type="match status" value="1"/>
</dbReference>
<dbReference type="Pfam" id="PF13419">
    <property type="entry name" value="HAD_2"/>
    <property type="match status" value="1"/>
</dbReference>
<comment type="pathway">
    <text evidence="3 13">Organic acid metabolism; glycolate biosynthesis; glycolate from 2-phosphoglycolate: step 1/1.</text>
</comment>
<dbReference type="FunFam" id="3.40.50.1000:FF:000022">
    <property type="entry name" value="Phosphoglycolate phosphatase"/>
    <property type="match status" value="1"/>
</dbReference>
<dbReference type="UniPathway" id="UPA00865">
    <property type="reaction ID" value="UER00834"/>
</dbReference>
<proteinExistence type="inferred from homology"/>
<dbReference type="InterPro" id="IPR041492">
    <property type="entry name" value="HAD_2"/>
</dbReference>
<reference evidence="14 15" key="1">
    <citation type="journal article" date="2018" name="Int. J. Syst. Evol. Microbiol.">
        <title>Parvibium lacunae gen. nov., sp. nov., a new member of the family Alcaligenaceae isolated from a freshwater pond.</title>
        <authorList>
            <person name="Chen W.M."/>
            <person name="Xie P.B."/>
            <person name="Hsu M.Y."/>
            <person name="Sheu S.Y."/>
        </authorList>
    </citation>
    <scope>NUCLEOTIDE SEQUENCE [LARGE SCALE GENOMIC DNA]</scope>
    <source>
        <strain evidence="14 15">KMB9</strain>
    </source>
</reference>
<evidence type="ECO:0000256" key="7">
    <source>
        <dbReference type="ARBA" id="ARBA00022567"/>
    </source>
</evidence>
<evidence type="ECO:0000256" key="11">
    <source>
        <dbReference type="ARBA" id="ARBA00023277"/>
    </source>
</evidence>
<dbReference type="GO" id="GO:0006281">
    <property type="term" value="P:DNA repair"/>
    <property type="evidence" value="ECO:0007669"/>
    <property type="project" value="TreeGrafter"/>
</dbReference>
<dbReference type="SFLD" id="SFLDS00003">
    <property type="entry name" value="Haloacid_Dehalogenase"/>
    <property type="match status" value="1"/>
</dbReference>
<dbReference type="PANTHER" id="PTHR43434:SF1">
    <property type="entry name" value="PHOSPHOGLYCOLATE PHOSPHATASE"/>
    <property type="match status" value="1"/>
</dbReference>
<keyword evidence="10 13" id="KW-0460">Magnesium</keyword>
<dbReference type="PANTHER" id="PTHR43434">
    <property type="entry name" value="PHOSPHOGLYCOLATE PHOSPHATASE"/>
    <property type="match status" value="1"/>
</dbReference>
<dbReference type="GO" id="GO:0046295">
    <property type="term" value="P:glycolate biosynthetic process"/>
    <property type="evidence" value="ECO:0007669"/>
    <property type="project" value="UniProtKB-UniRule"/>
</dbReference>
<dbReference type="NCBIfam" id="NF009695">
    <property type="entry name" value="PRK13222.1-2"/>
    <property type="match status" value="1"/>
</dbReference>
<dbReference type="EMBL" id="QPGB01000002">
    <property type="protein sequence ID" value="RCS58608.1"/>
    <property type="molecule type" value="Genomic_DNA"/>
</dbReference>